<keyword evidence="6" id="KW-1133">Transmembrane helix</keyword>
<dbReference type="SUPFAM" id="SSF53474">
    <property type="entry name" value="alpha/beta-Hydrolases"/>
    <property type="match status" value="1"/>
</dbReference>
<dbReference type="InterPro" id="IPR029058">
    <property type="entry name" value="AB_hydrolase_fold"/>
</dbReference>
<dbReference type="eggNOG" id="COG4223">
    <property type="taxonomic scope" value="Bacteria"/>
</dbReference>
<dbReference type="RefSeq" id="WP_005208223.1">
    <property type="nucleotide sequence ID" value="NZ_BAFC01000116.1"/>
</dbReference>
<dbReference type="InterPro" id="IPR000675">
    <property type="entry name" value="Cutinase/axe"/>
</dbReference>
<feature type="transmembrane region" description="Helical" evidence="6">
    <location>
        <begin position="20"/>
        <end position="42"/>
    </location>
</feature>
<gene>
    <name evidence="7" type="ORF">GOSPT_118_01240</name>
</gene>
<feature type="region of interest" description="Disordered" evidence="5">
    <location>
        <begin position="50"/>
        <end position="71"/>
    </location>
</feature>
<evidence type="ECO:0000313" key="7">
    <source>
        <dbReference type="EMBL" id="GAB41046.1"/>
    </source>
</evidence>
<organism evidence="7 8">
    <name type="scientific">Gordonia sputi NBRC 100414</name>
    <dbReference type="NCBI Taxonomy" id="1089453"/>
    <lineage>
        <taxon>Bacteria</taxon>
        <taxon>Bacillati</taxon>
        <taxon>Actinomycetota</taxon>
        <taxon>Actinomycetes</taxon>
        <taxon>Mycobacteriales</taxon>
        <taxon>Gordoniaceae</taxon>
        <taxon>Gordonia</taxon>
    </lineage>
</organism>
<dbReference type="GO" id="GO:0052689">
    <property type="term" value="F:carboxylic ester hydrolase activity"/>
    <property type="evidence" value="ECO:0007669"/>
    <property type="project" value="UniProtKB-KW"/>
</dbReference>
<dbReference type="PANTHER" id="PTHR33630:SF9">
    <property type="entry name" value="CUTINASE 4"/>
    <property type="match status" value="1"/>
</dbReference>
<evidence type="ECO:0000256" key="6">
    <source>
        <dbReference type="SAM" id="Phobius"/>
    </source>
</evidence>
<keyword evidence="6" id="KW-0812">Transmembrane</keyword>
<evidence type="ECO:0000256" key="2">
    <source>
        <dbReference type="ARBA" id="ARBA00022487"/>
    </source>
</evidence>
<dbReference type="Pfam" id="PF01083">
    <property type="entry name" value="Cutinase"/>
    <property type="match status" value="1"/>
</dbReference>
<evidence type="ECO:0008006" key="9">
    <source>
        <dbReference type="Google" id="ProtNLM"/>
    </source>
</evidence>
<keyword evidence="6" id="KW-0472">Membrane</keyword>
<keyword evidence="3" id="KW-0378">Hydrolase</keyword>
<evidence type="ECO:0000256" key="3">
    <source>
        <dbReference type="ARBA" id="ARBA00022801"/>
    </source>
</evidence>
<evidence type="ECO:0000256" key="1">
    <source>
        <dbReference type="ARBA" id="ARBA00007534"/>
    </source>
</evidence>
<comment type="caution">
    <text evidence="7">The sequence shown here is derived from an EMBL/GenBank/DDBJ whole genome shotgun (WGS) entry which is preliminary data.</text>
</comment>
<dbReference type="ESTHER" id="9acto-h5u5n8">
    <property type="family name" value="Cutinase"/>
</dbReference>
<dbReference type="Proteomes" id="UP000005845">
    <property type="component" value="Unassembled WGS sequence"/>
</dbReference>
<sequence>MAAKRGATGRRKGRRLGRIALFLALLVIIAVVLIVILVITLLKPGPPSIPGGQGPSTSAPPSPGRPEAQSADCPDVLTLVIPGTWESSADDDPMNPTANKASLMRRVSTALQNEYYPTSRTEVYTVPYIAQFRNPTNLNDRQADYNVSRQQGYNRAAAKLRDTNKKCPLTRYVIMGFSQGAVIGGDLASNIGNGRGPIDTSDQDLVLGVGLIADGRREKGQQNDIGPDPDGVGAEVALSGMGKLVPGITMTGPRSGGFGDLRDRVQSICAPGDLICDSPTVANPVGAVGQLAGAINNPVHAMYATKRYWQLDGISATQWMYGWSNKVIADAPHPAHN</sequence>
<keyword evidence="2" id="KW-0719">Serine esterase</keyword>
<dbReference type="EMBL" id="BAFC01000116">
    <property type="protein sequence ID" value="GAB41046.1"/>
    <property type="molecule type" value="Genomic_DNA"/>
</dbReference>
<proteinExistence type="inferred from homology"/>
<dbReference type="Gene3D" id="3.40.50.1820">
    <property type="entry name" value="alpha/beta hydrolase"/>
    <property type="match status" value="1"/>
</dbReference>
<dbReference type="SMART" id="SM01110">
    <property type="entry name" value="Cutinase"/>
    <property type="match status" value="1"/>
</dbReference>
<name>H5U5N8_9ACTN</name>
<evidence type="ECO:0000256" key="5">
    <source>
        <dbReference type="SAM" id="MobiDB-lite"/>
    </source>
</evidence>
<reference evidence="7 8" key="1">
    <citation type="submission" date="2012-02" db="EMBL/GenBank/DDBJ databases">
        <title>Whole genome shotgun sequence of Gordonia sputi NBRC 100414.</title>
        <authorList>
            <person name="Yoshida I."/>
            <person name="Hosoyama A."/>
            <person name="Tsuchikane K."/>
            <person name="Katsumata H."/>
            <person name="Yamazaki S."/>
            <person name="Fujita N."/>
        </authorList>
    </citation>
    <scope>NUCLEOTIDE SEQUENCE [LARGE SCALE GENOMIC DNA]</scope>
    <source>
        <strain evidence="7 8">NBRC 100414</strain>
    </source>
</reference>
<protein>
    <recommendedName>
        <fullName evidence="9">Cutinase</fullName>
    </recommendedName>
</protein>
<comment type="similarity">
    <text evidence="1">Belongs to the cutinase family.</text>
</comment>
<accession>H5U5N8</accession>
<evidence type="ECO:0000256" key="4">
    <source>
        <dbReference type="ARBA" id="ARBA00023157"/>
    </source>
</evidence>
<keyword evidence="4" id="KW-1015">Disulfide bond</keyword>
<keyword evidence="8" id="KW-1185">Reference proteome</keyword>
<dbReference type="AlphaFoldDB" id="H5U5N8"/>
<evidence type="ECO:0000313" key="8">
    <source>
        <dbReference type="Proteomes" id="UP000005845"/>
    </source>
</evidence>
<dbReference type="PANTHER" id="PTHR33630">
    <property type="entry name" value="CUTINASE RV1984C-RELATED-RELATED"/>
    <property type="match status" value="1"/>
</dbReference>